<dbReference type="OrthoDB" id="4008739at2"/>
<evidence type="ECO:0000313" key="13">
    <source>
        <dbReference type="EMBL" id="RSZ66042.1"/>
    </source>
</evidence>
<evidence type="ECO:0000256" key="4">
    <source>
        <dbReference type="ARBA" id="ARBA00022475"/>
    </source>
</evidence>
<dbReference type="GO" id="GO:0022857">
    <property type="term" value="F:transmembrane transporter activity"/>
    <property type="evidence" value="ECO:0007669"/>
    <property type="project" value="InterPro"/>
</dbReference>
<gene>
    <name evidence="13" type="ORF">EAH68_00315</name>
</gene>
<dbReference type="FunFam" id="1.20.1250.20:FF:000122">
    <property type="entry name" value="D-xylose transporter XylE"/>
    <property type="match status" value="1"/>
</dbReference>
<feature type="transmembrane region" description="Helical" evidence="11">
    <location>
        <begin position="334"/>
        <end position="355"/>
    </location>
</feature>
<feature type="transmembrane region" description="Helical" evidence="11">
    <location>
        <begin position="306"/>
        <end position="327"/>
    </location>
</feature>
<evidence type="ECO:0000256" key="9">
    <source>
        <dbReference type="RuleBase" id="RU003346"/>
    </source>
</evidence>
<evidence type="ECO:0000256" key="3">
    <source>
        <dbReference type="ARBA" id="ARBA00022448"/>
    </source>
</evidence>
<keyword evidence="8 11" id="KW-0472">Membrane</keyword>
<feature type="transmembrane region" description="Helical" evidence="11">
    <location>
        <begin position="149"/>
        <end position="170"/>
    </location>
</feature>
<organism evidence="13 14">
    <name type="scientific">Corynebacterium hylobatis</name>
    <dbReference type="NCBI Taxonomy" id="1859290"/>
    <lineage>
        <taxon>Bacteria</taxon>
        <taxon>Bacillati</taxon>
        <taxon>Actinomycetota</taxon>
        <taxon>Actinomycetes</taxon>
        <taxon>Mycobacteriales</taxon>
        <taxon>Corynebacteriaceae</taxon>
        <taxon>Corynebacterium</taxon>
    </lineage>
</organism>
<feature type="transmembrane region" description="Helical" evidence="11">
    <location>
        <begin position="375"/>
        <end position="397"/>
    </location>
</feature>
<feature type="transmembrane region" description="Helical" evidence="11">
    <location>
        <begin position="12"/>
        <end position="32"/>
    </location>
</feature>
<dbReference type="Pfam" id="PF00083">
    <property type="entry name" value="Sugar_tr"/>
    <property type="match status" value="1"/>
</dbReference>
<evidence type="ECO:0000256" key="11">
    <source>
        <dbReference type="SAM" id="Phobius"/>
    </source>
</evidence>
<dbReference type="InterPro" id="IPR005828">
    <property type="entry name" value="MFS_sugar_transport-like"/>
</dbReference>
<dbReference type="PANTHER" id="PTHR48020:SF12">
    <property type="entry name" value="PROTON MYO-INOSITOL COTRANSPORTER"/>
    <property type="match status" value="1"/>
</dbReference>
<feature type="transmembrane region" description="Helical" evidence="11">
    <location>
        <begin position="438"/>
        <end position="458"/>
    </location>
</feature>
<accession>A0A430I2S1</accession>
<keyword evidence="14" id="KW-1185">Reference proteome</keyword>
<evidence type="ECO:0000256" key="2">
    <source>
        <dbReference type="ARBA" id="ARBA00010992"/>
    </source>
</evidence>
<evidence type="ECO:0000256" key="7">
    <source>
        <dbReference type="ARBA" id="ARBA00022989"/>
    </source>
</evidence>
<evidence type="ECO:0000256" key="8">
    <source>
        <dbReference type="ARBA" id="ARBA00023136"/>
    </source>
</evidence>
<dbReference type="InterPro" id="IPR036259">
    <property type="entry name" value="MFS_trans_sf"/>
</dbReference>
<feature type="compositionally biased region" description="Polar residues" evidence="10">
    <location>
        <begin position="489"/>
        <end position="501"/>
    </location>
</feature>
<evidence type="ECO:0000313" key="14">
    <source>
        <dbReference type="Proteomes" id="UP000274907"/>
    </source>
</evidence>
<keyword evidence="7 11" id="KW-1133">Transmembrane helix</keyword>
<dbReference type="AlphaFoldDB" id="A0A430I2S1"/>
<feature type="transmembrane region" description="Helical" evidence="11">
    <location>
        <begin position="263"/>
        <end position="290"/>
    </location>
</feature>
<dbReference type="RefSeq" id="WP_126119331.1">
    <property type="nucleotide sequence ID" value="NZ_RXHJ01000001.1"/>
</dbReference>
<feature type="transmembrane region" description="Helical" evidence="11">
    <location>
        <begin position="85"/>
        <end position="104"/>
    </location>
</feature>
<dbReference type="NCBIfam" id="TIGR00879">
    <property type="entry name" value="SP"/>
    <property type="match status" value="1"/>
</dbReference>
<comment type="similarity">
    <text evidence="2 9">Belongs to the major facilitator superfamily. Sugar transporter (TC 2.A.1.1) family.</text>
</comment>
<feature type="transmembrane region" description="Helical" evidence="11">
    <location>
        <begin position="409"/>
        <end position="432"/>
    </location>
</feature>
<feature type="transmembrane region" description="Helical" evidence="11">
    <location>
        <begin position="182"/>
        <end position="204"/>
    </location>
</feature>
<protein>
    <submittedName>
        <fullName evidence="13">MFS transporter</fullName>
    </submittedName>
</protein>
<keyword evidence="3 9" id="KW-0813">Transport</keyword>
<feature type="transmembrane region" description="Helical" evidence="11">
    <location>
        <begin position="52"/>
        <end position="73"/>
    </location>
</feature>
<dbReference type="PROSITE" id="PS50850">
    <property type="entry name" value="MFS"/>
    <property type="match status" value="1"/>
</dbReference>
<comment type="subcellular location">
    <subcellularLocation>
        <location evidence="1">Cell membrane</location>
        <topology evidence="1">Multi-pass membrane protein</topology>
    </subcellularLocation>
</comment>
<dbReference type="PANTHER" id="PTHR48020">
    <property type="entry name" value="PROTON MYO-INOSITOL COTRANSPORTER"/>
    <property type="match status" value="1"/>
</dbReference>
<evidence type="ECO:0000259" key="12">
    <source>
        <dbReference type="PROSITE" id="PS50850"/>
    </source>
</evidence>
<reference evidence="13 14" key="1">
    <citation type="submission" date="2018-12" db="EMBL/GenBank/DDBJ databases">
        <title>YIM 101343 draft genome.</title>
        <authorList>
            <person name="Chen X."/>
        </authorList>
    </citation>
    <scope>NUCLEOTIDE SEQUENCE [LARGE SCALE GENOMIC DNA]</scope>
    <source>
        <strain evidence="13 14">YIM 101343</strain>
    </source>
</reference>
<evidence type="ECO:0000256" key="10">
    <source>
        <dbReference type="SAM" id="MobiDB-lite"/>
    </source>
</evidence>
<dbReference type="PRINTS" id="PR00171">
    <property type="entry name" value="SUGRTRNSPORT"/>
</dbReference>
<feature type="region of interest" description="Disordered" evidence="10">
    <location>
        <begin position="467"/>
        <end position="501"/>
    </location>
</feature>
<keyword evidence="4" id="KW-1003">Cell membrane</keyword>
<dbReference type="EMBL" id="RXHJ01000001">
    <property type="protein sequence ID" value="RSZ66042.1"/>
    <property type="molecule type" value="Genomic_DNA"/>
</dbReference>
<dbReference type="SUPFAM" id="SSF103473">
    <property type="entry name" value="MFS general substrate transporter"/>
    <property type="match status" value="1"/>
</dbReference>
<dbReference type="Proteomes" id="UP000274907">
    <property type="component" value="Unassembled WGS sequence"/>
</dbReference>
<comment type="caution">
    <text evidence="13">The sequence shown here is derived from an EMBL/GenBank/DDBJ whole genome shotgun (WGS) entry which is preliminary data.</text>
</comment>
<dbReference type="InterPro" id="IPR020846">
    <property type="entry name" value="MFS_dom"/>
</dbReference>
<feature type="transmembrane region" description="Helical" evidence="11">
    <location>
        <begin position="110"/>
        <end position="128"/>
    </location>
</feature>
<evidence type="ECO:0000256" key="1">
    <source>
        <dbReference type="ARBA" id="ARBA00004651"/>
    </source>
</evidence>
<feature type="domain" description="Major facilitator superfamily (MFS) profile" evidence="12">
    <location>
        <begin position="19"/>
        <end position="462"/>
    </location>
</feature>
<evidence type="ECO:0000256" key="5">
    <source>
        <dbReference type="ARBA" id="ARBA00022597"/>
    </source>
</evidence>
<dbReference type="PROSITE" id="PS00217">
    <property type="entry name" value="SUGAR_TRANSPORT_2"/>
    <property type="match status" value="1"/>
</dbReference>
<proteinExistence type="inferred from homology"/>
<dbReference type="PROSITE" id="PS00216">
    <property type="entry name" value="SUGAR_TRANSPORT_1"/>
    <property type="match status" value="1"/>
</dbReference>
<dbReference type="InterPro" id="IPR005829">
    <property type="entry name" value="Sugar_transporter_CS"/>
</dbReference>
<dbReference type="InterPro" id="IPR050814">
    <property type="entry name" value="Myo-inositol_Transporter"/>
</dbReference>
<evidence type="ECO:0000256" key="6">
    <source>
        <dbReference type="ARBA" id="ARBA00022692"/>
    </source>
</evidence>
<keyword evidence="5" id="KW-0762">Sugar transport</keyword>
<dbReference type="GO" id="GO:0005886">
    <property type="term" value="C:plasma membrane"/>
    <property type="evidence" value="ECO:0007669"/>
    <property type="project" value="UniProtKB-SubCell"/>
</dbReference>
<sequence>MTDTTYTADERVNSRLIGVVATAALGGFLFGFDSSIINGTVEAIREQFSLNTAVLGFVVSVALLGAGVGAWTAGICADRIGRVKTMVIAATILFVSSVGAGLAFGVIDLIIWRFLGGVGIGFASVIAPGYIAEVSPAKHRGTLATMQQLALVTGIFMALLTSAVLAWVAGSASSELWLGLPAWRWMLISAALPSLVYGVLAVRLPESPRFLTSRGRTAEARQVLREVVGMRTEASIDRAIDSMLSTVKLESRQKFSDLLGGRFGLLPLVWIGILLSVFQQFVGINVIFYYSTTLWQAVGFQESDSFIISVITAVTNIVATIIAILLIDRVGRRRLLLIGSAIMTVSLGTMALAFAQANVIDGAPVLPGSWGPIALVAANLFVIGFGMSWGPTVWVLLGEMFPNHIRAYALGVGGAAQWLANFVVSATFPSLADAGLQLAYGLYGFFALASFVFVFFLVPETNGKQLEAMGEDSPEEPAPQIKKPVIPSEVSSPQTSVPDPV</sequence>
<keyword evidence="6 11" id="KW-0812">Transmembrane</keyword>
<name>A0A430I2S1_9CORY</name>
<dbReference type="Gene3D" id="1.20.1250.20">
    <property type="entry name" value="MFS general substrate transporter like domains"/>
    <property type="match status" value="2"/>
</dbReference>
<dbReference type="InterPro" id="IPR003663">
    <property type="entry name" value="Sugar/inositol_transpt"/>
</dbReference>